<dbReference type="RefSeq" id="XP_003150157.1">
    <property type="nucleotide sequence ID" value="XM_003150109.1"/>
</dbReference>
<dbReference type="InParanoid" id="A0A1S0THJ9"/>
<dbReference type="GeneID" id="9952095"/>
<proteinExistence type="predicted"/>
<dbReference type="EMBL" id="JH712303">
    <property type="protein sequence ID" value="EFO13912.1"/>
    <property type="molecule type" value="Genomic_DNA"/>
</dbReference>
<evidence type="ECO:0000313" key="1">
    <source>
        <dbReference type="EMBL" id="EFO13912.1"/>
    </source>
</evidence>
<gene>
    <name evidence="1" type="ORF">LOAG_14614</name>
</gene>
<organism evidence="1">
    <name type="scientific">Loa loa</name>
    <name type="common">Eye worm</name>
    <name type="synonym">Filaria loa</name>
    <dbReference type="NCBI Taxonomy" id="7209"/>
    <lineage>
        <taxon>Eukaryota</taxon>
        <taxon>Metazoa</taxon>
        <taxon>Ecdysozoa</taxon>
        <taxon>Nematoda</taxon>
        <taxon>Chromadorea</taxon>
        <taxon>Rhabditida</taxon>
        <taxon>Spirurina</taxon>
        <taxon>Spiruromorpha</taxon>
        <taxon>Filarioidea</taxon>
        <taxon>Onchocercidae</taxon>
        <taxon>Loa</taxon>
    </lineage>
</organism>
<dbReference type="CTD" id="9952095"/>
<protein>
    <submittedName>
        <fullName evidence="1">Uncharacterized protein</fullName>
    </submittedName>
</protein>
<sequence>SNNNATFLFRHKRNENMEMCKERRILKFCQNNNSIFVPPYSTDESISAPDITFEKSKHNTIIL</sequence>
<name>A0A1S0THJ9_LOALO</name>
<dbReference type="KEGG" id="loa:LOAG_14614"/>
<feature type="non-terminal residue" evidence="1">
    <location>
        <position position="1"/>
    </location>
</feature>
<accession>A0A1S0THJ9</accession>
<dbReference type="AlphaFoldDB" id="A0A1S0THJ9"/>
<reference evidence="1" key="1">
    <citation type="submission" date="2012-04" db="EMBL/GenBank/DDBJ databases">
        <title>The Genome Sequence of Loa loa.</title>
        <authorList>
            <consortium name="The Broad Institute Genome Sequencing Platform"/>
            <consortium name="Broad Institute Genome Sequencing Center for Infectious Disease"/>
            <person name="Nutman T.B."/>
            <person name="Fink D.L."/>
            <person name="Russ C."/>
            <person name="Young S."/>
            <person name="Zeng Q."/>
            <person name="Gargeya S."/>
            <person name="Alvarado L."/>
            <person name="Berlin A."/>
            <person name="Chapman S.B."/>
            <person name="Chen Z."/>
            <person name="Freedman E."/>
            <person name="Gellesch M."/>
            <person name="Goldberg J."/>
            <person name="Griggs A."/>
            <person name="Gujja S."/>
            <person name="Heilman E.R."/>
            <person name="Heiman D."/>
            <person name="Howarth C."/>
            <person name="Mehta T."/>
            <person name="Neiman D."/>
            <person name="Pearson M."/>
            <person name="Roberts A."/>
            <person name="Saif S."/>
            <person name="Shea T."/>
            <person name="Shenoy N."/>
            <person name="Sisk P."/>
            <person name="Stolte C."/>
            <person name="Sykes S."/>
            <person name="White J."/>
            <person name="Yandava C."/>
            <person name="Haas B."/>
            <person name="Henn M.R."/>
            <person name="Nusbaum C."/>
            <person name="Birren B."/>
        </authorList>
    </citation>
    <scope>NUCLEOTIDE SEQUENCE [LARGE SCALE GENOMIC DNA]</scope>
</reference>